<protein>
    <submittedName>
        <fullName evidence="3">Uncharacterized protein</fullName>
    </submittedName>
</protein>
<evidence type="ECO:0000313" key="3">
    <source>
        <dbReference type="EMBL" id="KAK8012885.1"/>
    </source>
</evidence>
<comment type="caution">
    <text evidence="3">The sequence shown here is derived from an EMBL/GenBank/DDBJ whole genome shotgun (WGS) entry which is preliminary data.</text>
</comment>
<gene>
    <name evidence="3" type="ORF">PG991_010260</name>
</gene>
<keyword evidence="2" id="KW-0040">ANK repeat</keyword>
<dbReference type="InterPro" id="IPR036770">
    <property type="entry name" value="Ankyrin_rpt-contain_sf"/>
</dbReference>
<dbReference type="Proteomes" id="UP001396898">
    <property type="component" value="Unassembled WGS sequence"/>
</dbReference>
<name>A0ABR1RI02_9PEZI</name>
<accession>A0ABR1RI02</accession>
<dbReference type="InterPro" id="IPR002110">
    <property type="entry name" value="Ankyrin_rpt"/>
</dbReference>
<proteinExistence type="predicted"/>
<dbReference type="EMBL" id="JAQQWI010000015">
    <property type="protein sequence ID" value="KAK8012885.1"/>
    <property type="molecule type" value="Genomic_DNA"/>
</dbReference>
<reference evidence="3 4" key="1">
    <citation type="submission" date="2023-01" db="EMBL/GenBank/DDBJ databases">
        <title>Analysis of 21 Apiospora genomes using comparative genomics revels a genus with tremendous synthesis potential of carbohydrate active enzymes and secondary metabolites.</title>
        <authorList>
            <person name="Sorensen T."/>
        </authorList>
    </citation>
    <scope>NUCLEOTIDE SEQUENCE [LARGE SCALE GENOMIC DNA]</scope>
    <source>
        <strain evidence="3 4">CBS 20057</strain>
    </source>
</reference>
<dbReference type="Pfam" id="PF00023">
    <property type="entry name" value="Ank"/>
    <property type="match status" value="1"/>
</dbReference>
<organism evidence="3 4">
    <name type="scientific">Apiospora marii</name>
    <dbReference type="NCBI Taxonomy" id="335849"/>
    <lineage>
        <taxon>Eukaryota</taxon>
        <taxon>Fungi</taxon>
        <taxon>Dikarya</taxon>
        <taxon>Ascomycota</taxon>
        <taxon>Pezizomycotina</taxon>
        <taxon>Sordariomycetes</taxon>
        <taxon>Xylariomycetidae</taxon>
        <taxon>Amphisphaeriales</taxon>
        <taxon>Apiosporaceae</taxon>
        <taxon>Apiospora</taxon>
    </lineage>
</organism>
<keyword evidence="1" id="KW-0677">Repeat</keyword>
<dbReference type="PANTHER" id="PTHR24189:SF50">
    <property type="entry name" value="ANKYRIN REPEAT AND SOCS BOX PROTEIN 2"/>
    <property type="match status" value="1"/>
</dbReference>
<dbReference type="SUPFAM" id="SSF48403">
    <property type="entry name" value="Ankyrin repeat"/>
    <property type="match status" value="1"/>
</dbReference>
<evidence type="ECO:0000256" key="1">
    <source>
        <dbReference type="ARBA" id="ARBA00022737"/>
    </source>
</evidence>
<evidence type="ECO:0000313" key="4">
    <source>
        <dbReference type="Proteomes" id="UP001396898"/>
    </source>
</evidence>
<dbReference type="InterPro" id="IPR050745">
    <property type="entry name" value="Multifunctional_regulatory"/>
</dbReference>
<sequence>MTKTRALAMLARAGADVRARTGGGLSSSSSDGAMTITTTTWPEVGARGGAEDTPLHLALLQAHGQELDMLLTTRFLLRHGAAADVNYVSPSLRRTPLMMVMAAAGRGELSRYATADMCRLLLGAGADARVRDDRGRTAWDLFVELKGLSPSVLLWGLCLEGVAPGDLGTENKSLVLEDRTTISQGG</sequence>
<dbReference type="PANTHER" id="PTHR24189">
    <property type="entry name" value="MYOTROPHIN"/>
    <property type="match status" value="1"/>
</dbReference>
<evidence type="ECO:0000256" key="2">
    <source>
        <dbReference type="ARBA" id="ARBA00023043"/>
    </source>
</evidence>
<keyword evidence="4" id="KW-1185">Reference proteome</keyword>
<dbReference type="Gene3D" id="1.25.40.20">
    <property type="entry name" value="Ankyrin repeat-containing domain"/>
    <property type="match status" value="1"/>
</dbReference>